<feature type="domain" description="GCF C-terminal" evidence="5">
    <location>
        <begin position="71"/>
        <end position="190"/>
    </location>
</feature>
<dbReference type="InterPro" id="IPR058047">
    <property type="entry name" value="CPSase_preATP-grasp"/>
</dbReference>
<dbReference type="GO" id="GO:0006207">
    <property type="term" value="P:'de novo' pyrimidine nucleobase biosynthetic process"/>
    <property type="evidence" value="ECO:0007669"/>
    <property type="project" value="TreeGrafter"/>
</dbReference>
<protein>
    <submittedName>
        <fullName evidence="7">GC-rich sequence DNA-binding factor-like protein-domain-containing protein</fullName>
    </submittedName>
</protein>
<keyword evidence="1" id="KW-0436">Ligase</keyword>
<keyword evidence="7" id="KW-0238">DNA-binding</keyword>
<dbReference type="GO" id="GO:0019240">
    <property type="term" value="P:citrulline biosynthetic process"/>
    <property type="evidence" value="ECO:0007669"/>
    <property type="project" value="TreeGrafter"/>
</dbReference>
<feature type="compositionally biased region" description="Basic and acidic residues" evidence="4">
    <location>
        <begin position="429"/>
        <end position="438"/>
    </location>
</feature>
<keyword evidence="2" id="KW-0547">Nucleotide-binding</keyword>
<dbReference type="GO" id="GO:0004088">
    <property type="term" value="F:carbamoyl-phosphate synthase (glutamine-hydrolyzing) activity"/>
    <property type="evidence" value="ECO:0007669"/>
    <property type="project" value="TreeGrafter"/>
</dbReference>
<dbReference type="Pfam" id="PF25596">
    <property type="entry name" value="CPSase_L_D1"/>
    <property type="match status" value="1"/>
</dbReference>
<dbReference type="GO" id="GO:0006228">
    <property type="term" value="P:UTP biosynthetic process"/>
    <property type="evidence" value="ECO:0007669"/>
    <property type="project" value="TreeGrafter"/>
</dbReference>
<sequence>MSMTHPALSRTSSSLFRTHLFGHISYDRYAQNNKSTLSCDNAVLVLADGSTFKGIRGNERSRRIRFSGRSSLILPKVQKAVATWIPKQDTVTLQTIVFPWLPHVGLRLEEVIGDARWKVKNLLCSWMAGDDIPKDLIAWKDVFDSSDWDSILLKYKLGSTLRNDFRVYPRNQRMEPLQHVLLTWKELFRNANNGSTEGIYCEDKPFFSVQFHPVSTPGPRDTEFLFNVFMKNIDCMTTISLPGGKKEDNDKCVPRANVTKAIKAFEEGIYMIMVNPNVATITTSKGLADKVYFLPITPEFVRKIIKSALNIGIKLKDEFAELGVQVLGTPIDTIITEDRQLFASAVAEIGENRLLSSGMKSVGEVMSIGRTFEETVQKAIRANDDQFSGFAKNDFVEDIDEELVNPTDNVGMVFQLAGYDPDADLNDLDDPHLRESHLRSGNLSGNIPEIDDEDDEDPYLRLDEEQAMHSRHDLRHRDPQSRPLISSDRLSDRSDSPQGWLTHQASPLRDPSPSLSDSTDLKPPAEFLAATSKSR</sequence>
<dbReference type="GO" id="GO:0005829">
    <property type="term" value="C:cytosol"/>
    <property type="evidence" value="ECO:0007669"/>
    <property type="project" value="TreeGrafter"/>
</dbReference>
<dbReference type="PANTHER" id="PTHR11405:SF5">
    <property type="entry name" value="CAD PROTEIN"/>
    <property type="match status" value="1"/>
</dbReference>
<dbReference type="InterPro" id="IPR029062">
    <property type="entry name" value="Class_I_gatase-like"/>
</dbReference>
<dbReference type="PANTHER" id="PTHR11405">
    <property type="entry name" value="CARBAMOYLTRANSFERASE FAMILY MEMBER"/>
    <property type="match status" value="1"/>
</dbReference>
<dbReference type="GO" id="GO:0003677">
    <property type="term" value="F:DNA binding"/>
    <property type="evidence" value="ECO:0007669"/>
    <property type="project" value="UniProtKB-KW"/>
</dbReference>
<reference evidence="7" key="1">
    <citation type="submission" date="2023-06" db="EMBL/GenBank/DDBJ databases">
        <authorList>
            <consortium name="Lawrence Berkeley National Laboratory"/>
            <person name="Ahrendt S."/>
            <person name="Sahu N."/>
            <person name="Indic B."/>
            <person name="Wong-Bajracharya J."/>
            <person name="Merenyi Z."/>
            <person name="Ke H.-M."/>
            <person name="Monk M."/>
            <person name="Kocsube S."/>
            <person name="Drula E."/>
            <person name="Lipzen A."/>
            <person name="Balint B."/>
            <person name="Henrissat B."/>
            <person name="Andreopoulos B."/>
            <person name="Martin F.M."/>
            <person name="Harder C.B."/>
            <person name="Rigling D."/>
            <person name="Ford K.L."/>
            <person name="Foster G.D."/>
            <person name="Pangilinan J."/>
            <person name="Papanicolaou A."/>
            <person name="Barry K."/>
            <person name="LaButti K."/>
            <person name="Viragh M."/>
            <person name="Koriabine M."/>
            <person name="Yan M."/>
            <person name="Riley R."/>
            <person name="Champramary S."/>
            <person name="Plett K.L."/>
            <person name="Tsai I.J."/>
            <person name="Slot J."/>
            <person name="Sipos G."/>
            <person name="Plett J."/>
            <person name="Nagy L.G."/>
            <person name="Grigoriev I.V."/>
        </authorList>
    </citation>
    <scope>NUCLEOTIDE SEQUENCE</scope>
    <source>
        <strain evidence="7">CCBAS 213</strain>
    </source>
</reference>
<feature type="compositionally biased region" description="Low complexity" evidence="4">
    <location>
        <begin position="506"/>
        <end position="524"/>
    </location>
</feature>
<comment type="caution">
    <text evidence="7">The sequence shown here is derived from an EMBL/GenBank/DDBJ whole genome shotgun (WGS) entry which is preliminary data.</text>
</comment>
<organism evidence="7 8">
    <name type="scientific">Armillaria tabescens</name>
    <name type="common">Ringless honey mushroom</name>
    <name type="synonym">Agaricus tabescens</name>
    <dbReference type="NCBI Taxonomy" id="1929756"/>
    <lineage>
        <taxon>Eukaryota</taxon>
        <taxon>Fungi</taxon>
        <taxon>Dikarya</taxon>
        <taxon>Basidiomycota</taxon>
        <taxon>Agaricomycotina</taxon>
        <taxon>Agaricomycetes</taxon>
        <taxon>Agaricomycetidae</taxon>
        <taxon>Agaricales</taxon>
        <taxon>Marasmiineae</taxon>
        <taxon>Physalacriaceae</taxon>
        <taxon>Desarmillaria</taxon>
    </lineage>
</organism>
<dbReference type="Gene3D" id="3.40.50.880">
    <property type="match status" value="1"/>
</dbReference>
<feature type="region of interest" description="Disordered" evidence="4">
    <location>
        <begin position="468"/>
        <end position="535"/>
    </location>
</feature>
<dbReference type="RefSeq" id="XP_060326625.1">
    <property type="nucleotide sequence ID" value="XM_060479624.1"/>
</dbReference>
<evidence type="ECO:0000259" key="5">
    <source>
        <dbReference type="Pfam" id="PF07842"/>
    </source>
</evidence>
<dbReference type="InterPro" id="IPR022783">
    <property type="entry name" value="GCFC_dom"/>
</dbReference>
<keyword evidence="3" id="KW-0067">ATP-binding</keyword>
<dbReference type="Proteomes" id="UP001175211">
    <property type="component" value="Unassembled WGS sequence"/>
</dbReference>
<dbReference type="AlphaFoldDB" id="A0AA39MWZ4"/>
<evidence type="ECO:0000259" key="6">
    <source>
        <dbReference type="Pfam" id="PF25596"/>
    </source>
</evidence>
<feature type="domain" description="Carbamoyl phosphate synthase preATP-grasp" evidence="6">
    <location>
        <begin position="259"/>
        <end position="334"/>
    </location>
</feature>
<dbReference type="EMBL" id="JAUEPS010000040">
    <property type="protein sequence ID" value="KAK0448910.1"/>
    <property type="molecule type" value="Genomic_DNA"/>
</dbReference>
<name>A0AA39MWZ4_ARMTA</name>
<dbReference type="Gene3D" id="3.40.50.20">
    <property type="match status" value="1"/>
</dbReference>
<keyword evidence="8" id="KW-1185">Reference proteome</keyword>
<dbReference type="InterPro" id="IPR016185">
    <property type="entry name" value="PreATP-grasp_dom_sf"/>
</dbReference>
<accession>A0AA39MWZ4</accession>
<evidence type="ECO:0000313" key="7">
    <source>
        <dbReference type="EMBL" id="KAK0448910.1"/>
    </source>
</evidence>
<feature type="region of interest" description="Disordered" evidence="4">
    <location>
        <begin position="425"/>
        <end position="455"/>
    </location>
</feature>
<evidence type="ECO:0000256" key="2">
    <source>
        <dbReference type="ARBA" id="ARBA00022741"/>
    </source>
</evidence>
<evidence type="ECO:0000313" key="8">
    <source>
        <dbReference type="Proteomes" id="UP001175211"/>
    </source>
</evidence>
<dbReference type="GO" id="GO:0004151">
    <property type="term" value="F:dihydroorotase activity"/>
    <property type="evidence" value="ECO:0007669"/>
    <property type="project" value="TreeGrafter"/>
</dbReference>
<dbReference type="SUPFAM" id="SSF52317">
    <property type="entry name" value="Class I glutamine amidotransferase-like"/>
    <property type="match status" value="1"/>
</dbReference>
<dbReference type="GO" id="GO:0006541">
    <property type="term" value="P:glutamine metabolic process"/>
    <property type="evidence" value="ECO:0007669"/>
    <property type="project" value="TreeGrafter"/>
</dbReference>
<dbReference type="GO" id="GO:0005524">
    <property type="term" value="F:ATP binding"/>
    <property type="evidence" value="ECO:0007669"/>
    <property type="project" value="UniProtKB-KW"/>
</dbReference>
<evidence type="ECO:0000256" key="3">
    <source>
        <dbReference type="ARBA" id="ARBA00022840"/>
    </source>
</evidence>
<feature type="compositionally biased region" description="Basic and acidic residues" evidence="4">
    <location>
        <begin position="468"/>
        <end position="480"/>
    </location>
</feature>
<dbReference type="GO" id="GO:0004070">
    <property type="term" value="F:aspartate carbamoyltransferase activity"/>
    <property type="evidence" value="ECO:0007669"/>
    <property type="project" value="TreeGrafter"/>
</dbReference>
<dbReference type="Pfam" id="PF07842">
    <property type="entry name" value="GCFC"/>
    <property type="match status" value="1"/>
</dbReference>
<dbReference type="SUPFAM" id="SSF52440">
    <property type="entry name" value="PreATP-grasp domain"/>
    <property type="match status" value="1"/>
</dbReference>
<dbReference type="GeneID" id="85363172"/>
<evidence type="ECO:0000256" key="4">
    <source>
        <dbReference type="SAM" id="MobiDB-lite"/>
    </source>
</evidence>
<gene>
    <name evidence="7" type="ORF">EV420DRAFT_1711103</name>
</gene>
<proteinExistence type="predicted"/>
<evidence type="ECO:0000256" key="1">
    <source>
        <dbReference type="ARBA" id="ARBA00022598"/>
    </source>
</evidence>